<dbReference type="OrthoDB" id="9798754at2"/>
<evidence type="ECO:0000256" key="1">
    <source>
        <dbReference type="SAM" id="MobiDB-lite"/>
    </source>
</evidence>
<keyword evidence="3" id="KW-0540">Nuclease</keyword>
<gene>
    <name evidence="3" type="ORF">DFR24_4345</name>
</gene>
<keyword evidence="4" id="KW-1185">Reference proteome</keyword>
<dbReference type="InterPro" id="IPR011335">
    <property type="entry name" value="Restrct_endonuc-II-like"/>
</dbReference>
<dbReference type="InterPro" id="IPR007569">
    <property type="entry name" value="DUF559"/>
</dbReference>
<keyword evidence="3" id="KW-0255">Endonuclease</keyword>
<dbReference type="Pfam" id="PF04480">
    <property type="entry name" value="DUF559"/>
    <property type="match status" value="1"/>
</dbReference>
<dbReference type="SUPFAM" id="SSF52980">
    <property type="entry name" value="Restriction endonuclease-like"/>
    <property type="match status" value="1"/>
</dbReference>
<dbReference type="InterPro" id="IPR047216">
    <property type="entry name" value="Endonuclease_DUF559_bact"/>
</dbReference>
<accession>A0A4R7NZA8</accession>
<dbReference type="AlphaFoldDB" id="A0A4R7NZA8"/>
<proteinExistence type="predicted"/>
<protein>
    <submittedName>
        <fullName evidence="3">Very-short-patch-repair endonuclease</fullName>
    </submittedName>
</protein>
<organism evidence="3 4">
    <name type="scientific">Panacagrimonas perspica</name>
    <dbReference type="NCBI Taxonomy" id="381431"/>
    <lineage>
        <taxon>Bacteria</taxon>
        <taxon>Pseudomonadati</taxon>
        <taxon>Pseudomonadota</taxon>
        <taxon>Gammaproteobacteria</taxon>
        <taxon>Nevskiales</taxon>
        <taxon>Nevskiaceae</taxon>
        <taxon>Panacagrimonas</taxon>
    </lineage>
</organism>
<feature type="domain" description="DUF559" evidence="2">
    <location>
        <begin position="33"/>
        <end position="133"/>
    </location>
</feature>
<evidence type="ECO:0000259" key="2">
    <source>
        <dbReference type="Pfam" id="PF04480"/>
    </source>
</evidence>
<feature type="region of interest" description="Disordered" evidence="1">
    <location>
        <begin position="1"/>
        <end position="20"/>
    </location>
</feature>
<name>A0A4R7NZA8_9GAMM</name>
<dbReference type="PANTHER" id="PTHR38590:SF1">
    <property type="entry name" value="BLL0828 PROTEIN"/>
    <property type="match status" value="1"/>
</dbReference>
<dbReference type="Gene3D" id="3.40.960.10">
    <property type="entry name" value="VSR Endonuclease"/>
    <property type="match status" value="1"/>
</dbReference>
<sequence>MNEAAVLPSPAGRGAGGEGESRWKHALPLEVLHRVRDLRIAMTDAEQKLGYFLRDRRFGGLKFRRQHPVQPFVLDFFREQLKLGIELDGGQHNEDAMAVRGAKRSRVLNAKGIQVVRFWNDEMLGRIEEVLQILWELAFRGPDSPSPRLGLRGSAIDALPRWDPTASGHPLPVGEGKRGRSS</sequence>
<dbReference type="RefSeq" id="WP_133883474.1">
    <property type="nucleotide sequence ID" value="NZ_MWIN01000013.1"/>
</dbReference>
<comment type="caution">
    <text evidence="3">The sequence shown here is derived from an EMBL/GenBank/DDBJ whole genome shotgun (WGS) entry which is preliminary data.</text>
</comment>
<evidence type="ECO:0000313" key="4">
    <source>
        <dbReference type="Proteomes" id="UP000295341"/>
    </source>
</evidence>
<dbReference type="PANTHER" id="PTHR38590">
    <property type="entry name" value="BLL0828 PROTEIN"/>
    <property type="match status" value="1"/>
</dbReference>
<dbReference type="GO" id="GO:0004519">
    <property type="term" value="F:endonuclease activity"/>
    <property type="evidence" value="ECO:0007669"/>
    <property type="project" value="UniProtKB-KW"/>
</dbReference>
<dbReference type="Proteomes" id="UP000295341">
    <property type="component" value="Unassembled WGS sequence"/>
</dbReference>
<keyword evidence="3" id="KW-0378">Hydrolase</keyword>
<dbReference type="EMBL" id="SOBT01000011">
    <property type="protein sequence ID" value="TDU25900.1"/>
    <property type="molecule type" value="Genomic_DNA"/>
</dbReference>
<feature type="region of interest" description="Disordered" evidence="1">
    <location>
        <begin position="159"/>
        <end position="182"/>
    </location>
</feature>
<reference evidence="3 4" key="1">
    <citation type="submission" date="2019-03" db="EMBL/GenBank/DDBJ databases">
        <title>Genomic Encyclopedia of Type Strains, Phase IV (KMG-IV): sequencing the most valuable type-strain genomes for metagenomic binning, comparative biology and taxonomic classification.</title>
        <authorList>
            <person name="Goeker M."/>
        </authorList>
    </citation>
    <scope>NUCLEOTIDE SEQUENCE [LARGE SCALE GENOMIC DNA]</scope>
    <source>
        <strain evidence="3 4">DSM 26377</strain>
    </source>
</reference>
<dbReference type="CDD" id="cd01038">
    <property type="entry name" value="Endonuclease_DUF559"/>
    <property type="match status" value="1"/>
</dbReference>
<evidence type="ECO:0000313" key="3">
    <source>
        <dbReference type="EMBL" id="TDU25900.1"/>
    </source>
</evidence>